<evidence type="ECO:0000313" key="1">
    <source>
        <dbReference type="EMBL" id="MFB5265921.1"/>
    </source>
</evidence>
<dbReference type="EMBL" id="JBHHMI010000002">
    <property type="protein sequence ID" value="MFB5265921.1"/>
    <property type="molecule type" value="Genomic_DNA"/>
</dbReference>
<evidence type="ECO:0000313" key="2">
    <source>
        <dbReference type="Proteomes" id="UP001580346"/>
    </source>
</evidence>
<sequence>MDEYTVFECTKNKLDWRGAHGSGEWADGAAADVFPAKFSDTRLVFAADRYSFRFLTFGHGRT</sequence>
<comment type="caution">
    <text evidence="1">The sequence shown here is derived from an EMBL/GenBank/DDBJ whole genome shotgun (WGS) entry which is preliminary data.</text>
</comment>
<protein>
    <submittedName>
        <fullName evidence="1">Uncharacterized protein</fullName>
    </submittedName>
</protein>
<gene>
    <name evidence="1" type="ORF">ACE41H_03855</name>
</gene>
<dbReference type="RefSeq" id="WP_375353473.1">
    <property type="nucleotide sequence ID" value="NZ_JBHHMI010000002.1"/>
</dbReference>
<keyword evidence="2" id="KW-1185">Reference proteome</keyword>
<organism evidence="1 2">
    <name type="scientific">Paenibacillus enshidis</name>
    <dbReference type="NCBI Taxonomy" id="1458439"/>
    <lineage>
        <taxon>Bacteria</taxon>
        <taxon>Bacillati</taxon>
        <taxon>Bacillota</taxon>
        <taxon>Bacilli</taxon>
        <taxon>Bacillales</taxon>
        <taxon>Paenibacillaceae</taxon>
        <taxon>Paenibacillus</taxon>
    </lineage>
</organism>
<proteinExistence type="predicted"/>
<accession>A0ABV5AP02</accession>
<dbReference type="Proteomes" id="UP001580346">
    <property type="component" value="Unassembled WGS sequence"/>
</dbReference>
<reference evidence="1 2" key="1">
    <citation type="submission" date="2024-09" db="EMBL/GenBank/DDBJ databases">
        <title>Paenibacillus zeirhizospherea sp. nov., isolated from surface of the maize (Zea mays) roots in a horticulture field, Hungary.</title>
        <authorList>
            <person name="Marton D."/>
            <person name="Farkas M."/>
            <person name="Bedics A."/>
            <person name="Toth E."/>
            <person name="Tancsics A."/>
            <person name="Boka K."/>
            <person name="Maroti G."/>
            <person name="Kriszt B."/>
            <person name="Cserhati M."/>
        </authorList>
    </citation>
    <scope>NUCLEOTIDE SEQUENCE [LARGE SCALE GENOMIC DNA]</scope>
    <source>
        <strain evidence="1 2">KCTC 33519</strain>
    </source>
</reference>
<name>A0ABV5AP02_9BACL</name>